<keyword evidence="2" id="KW-1185">Reference proteome</keyword>
<dbReference type="Gene3D" id="2.30.30.110">
    <property type="match status" value="1"/>
</dbReference>
<accession>A0AA45WIH2</accession>
<dbReference type="AlphaFoldDB" id="A0AA45WIH2"/>
<reference evidence="1" key="1">
    <citation type="submission" date="2017-05" db="EMBL/GenBank/DDBJ databases">
        <authorList>
            <person name="Varghese N."/>
            <person name="Submissions S."/>
        </authorList>
    </citation>
    <scope>NUCLEOTIDE SEQUENCE</scope>
    <source>
        <strain evidence="1">DSM 18763</strain>
    </source>
</reference>
<dbReference type="PANTHER" id="PTHR33988">
    <property type="entry name" value="ENDORIBONUCLEASE MAZF-RELATED"/>
    <property type="match status" value="1"/>
</dbReference>
<dbReference type="PANTHER" id="PTHR33988:SF3">
    <property type="entry name" value="ENDORIBONUCLEASE TOXIN CHPB-RELATED"/>
    <property type="match status" value="1"/>
</dbReference>
<dbReference type="GO" id="GO:0004521">
    <property type="term" value="F:RNA endonuclease activity"/>
    <property type="evidence" value="ECO:0007669"/>
    <property type="project" value="TreeGrafter"/>
</dbReference>
<organism evidence="1 2">
    <name type="scientific">Venenivibrio stagnispumantis</name>
    <dbReference type="NCBI Taxonomy" id="407998"/>
    <lineage>
        <taxon>Bacteria</taxon>
        <taxon>Pseudomonadati</taxon>
        <taxon>Aquificota</taxon>
        <taxon>Aquificia</taxon>
        <taxon>Aquificales</taxon>
        <taxon>Hydrogenothermaceae</taxon>
        <taxon>Venenivibrio</taxon>
    </lineage>
</organism>
<dbReference type="SUPFAM" id="SSF50118">
    <property type="entry name" value="Cell growth inhibitor/plasmid maintenance toxic component"/>
    <property type="match status" value="1"/>
</dbReference>
<protein>
    <submittedName>
        <fullName evidence="1">PemK-like, MazF-like toxin of type II toxin-antitoxin system</fullName>
    </submittedName>
</protein>
<dbReference type="InterPro" id="IPR011067">
    <property type="entry name" value="Plasmid_toxin/cell-grow_inhib"/>
</dbReference>
<comment type="caution">
    <text evidence="1">The sequence shown here is derived from an EMBL/GenBank/DDBJ whole genome shotgun (WGS) entry which is preliminary data.</text>
</comment>
<dbReference type="GO" id="GO:0016075">
    <property type="term" value="P:rRNA catabolic process"/>
    <property type="evidence" value="ECO:0007669"/>
    <property type="project" value="TreeGrafter"/>
</dbReference>
<dbReference type="GO" id="GO:0006402">
    <property type="term" value="P:mRNA catabolic process"/>
    <property type="evidence" value="ECO:0007669"/>
    <property type="project" value="TreeGrafter"/>
</dbReference>
<sequence>MVDYIPEKGDIIYLNFDPSLRHEQKGNRYAIVVSHYVFNKNTGMCYAVPITSKCQVVFKGKLPKNQLEKILDIIETIIFS</sequence>
<name>A0AA45WIH2_9AQUI</name>
<gene>
    <name evidence="1" type="ORF">SAMN06264868_101110</name>
</gene>
<dbReference type="InterPro" id="IPR003477">
    <property type="entry name" value="PemK-like"/>
</dbReference>
<dbReference type="EMBL" id="FXTX01000001">
    <property type="protein sequence ID" value="SMP00485.1"/>
    <property type="molecule type" value="Genomic_DNA"/>
</dbReference>
<evidence type="ECO:0000313" key="1">
    <source>
        <dbReference type="EMBL" id="SMP00485.1"/>
    </source>
</evidence>
<proteinExistence type="predicted"/>
<evidence type="ECO:0000313" key="2">
    <source>
        <dbReference type="Proteomes" id="UP001157947"/>
    </source>
</evidence>
<dbReference type="GO" id="GO:0003677">
    <property type="term" value="F:DNA binding"/>
    <property type="evidence" value="ECO:0007669"/>
    <property type="project" value="InterPro"/>
</dbReference>
<dbReference type="Proteomes" id="UP001157947">
    <property type="component" value="Unassembled WGS sequence"/>
</dbReference>
<dbReference type="RefSeq" id="WP_265133561.1">
    <property type="nucleotide sequence ID" value="NZ_FXTX01000001.1"/>
</dbReference>
<dbReference type="Pfam" id="PF02452">
    <property type="entry name" value="PemK_toxin"/>
    <property type="match status" value="1"/>
</dbReference>